<name>A0A6J4JCN5_9ACTN</name>
<proteinExistence type="predicted"/>
<dbReference type="EMBL" id="CADCSZ010000216">
    <property type="protein sequence ID" value="CAA9275554.1"/>
    <property type="molecule type" value="Genomic_DNA"/>
</dbReference>
<dbReference type="PANTHER" id="PTHR44688:SF16">
    <property type="entry name" value="DNA-BINDING TRANSCRIPTIONAL ACTIVATOR DEVR_DOSR"/>
    <property type="match status" value="1"/>
</dbReference>
<gene>
    <name evidence="6" type="ORF">AVDCRST_MAG76-3656</name>
</gene>
<evidence type="ECO:0000256" key="4">
    <source>
        <dbReference type="SAM" id="MobiDB-lite"/>
    </source>
</evidence>
<evidence type="ECO:0000256" key="2">
    <source>
        <dbReference type="ARBA" id="ARBA00023125"/>
    </source>
</evidence>
<feature type="domain" description="HTH luxR-type" evidence="5">
    <location>
        <begin position="6"/>
        <end position="71"/>
    </location>
</feature>
<dbReference type="PRINTS" id="PR00038">
    <property type="entry name" value="HTHLUXR"/>
</dbReference>
<dbReference type="InterPro" id="IPR000792">
    <property type="entry name" value="Tscrpt_reg_LuxR_C"/>
</dbReference>
<evidence type="ECO:0000256" key="1">
    <source>
        <dbReference type="ARBA" id="ARBA00023015"/>
    </source>
</evidence>
<dbReference type="InterPro" id="IPR016032">
    <property type="entry name" value="Sig_transdc_resp-reg_C-effctor"/>
</dbReference>
<dbReference type="PROSITE" id="PS50043">
    <property type="entry name" value="HTH_LUXR_2"/>
    <property type="match status" value="1"/>
</dbReference>
<dbReference type="SUPFAM" id="SSF46894">
    <property type="entry name" value="C-terminal effector domain of the bipartite response regulators"/>
    <property type="match status" value="1"/>
</dbReference>
<evidence type="ECO:0000313" key="6">
    <source>
        <dbReference type="EMBL" id="CAA9275554.1"/>
    </source>
</evidence>
<dbReference type="SMART" id="SM00421">
    <property type="entry name" value="HTH_LUXR"/>
    <property type="match status" value="1"/>
</dbReference>
<keyword evidence="2" id="KW-0238">DNA-binding</keyword>
<dbReference type="GO" id="GO:0003677">
    <property type="term" value="F:DNA binding"/>
    <property type="evidence" value="ECO:0007669"/>
    <property type="project" value="UniProtKB-KW"/>
</dbReference>
<dbReference type="Pfam" id="PF00196">
    <property type="entry name" value="GerE"/>
    <property type="match status" value="1"/>
</dbReference>
<sequence>MDEQPVPPALADLTAAELRVAVAVGRGLSNRAAADELFLSVKTVDHHLQRIYRKLDLRSRAELAVLVTRALVDTGAGREQPFLASLAEQPDLLRLRGSHDPLAGFDDDAGHPSDLVRKRELGGDPAPPESG</sequence>
<dbReference type="CDD" id="cd06170">
    <property type="entry name" value="LuxR_C_like"/>
    <property type="match status" value="1"/>
</dbReference>
<accession>A0A6J4JCN5</accession>
<feature type="region of interest" description="Disordered" evidence="4">
    <location>
        <begin position="97"/>
        <end position="131"/>
    </location>
</feature>
<feature type="compositionally biased region" description="Basic and acidic residues" evidence="4">
    <location>
        <begin position="108"/>
        <end position="122"/>
    </location>
</feature>
<reference evidence="6" key="1">
    <citation type="submission" date="2020-02" db="EMBL/GenBank/DDBJ databases">
        <authorList>
            <person name="Meier V. D."/>
        </authorList>
    </citation>
    <scope>NUCLEOTIDE SEQUENCE</scope>
    <source>
        <strain evidence="6">AVDCRST_MAG76</strain>
    </source>
</reference>
<keyword evidence="1" id="KW-0805">Transcription regulation</keyword>
<keyword evidence="3" id="KW-0804">Transcription</keyword>
<dbReference type="PANTHER" id="PTHR44688">
    <property type="entry name" value="DNA-BINDING TRANSCRIPTIONAL ACTIVATOR DEVR_DOSR"/>
    <property type="match status" value="1"/>
</dbReference>
<evidence type="ECO:0000256" key="3">
    <source>
        <dbReference type="ARBA" id="ARBA00023163"/>
    </source>
</evidence>
<dbReference type="Gene3D" id="1.10.10.10">
    <property type="entry name" value="Winged helix-like DNA-binding domain superfamily/Winged helix DNA-binding domain"/>
    <property type="match status" value="1"/>
</dbReference>
<dbReference type="AlphaFoldDB" id="A0A6J4JCN5"/>
<dbReference type="GO" id="GO:0006355">
    <property type="term" value="P:regulation of DNA-templated transcription"/>
    <property type="evidence" value="ECO:0007669"/>
    <property type="project" value="InterPro"/>
</dbReference>
<protein>
    <recommendedName>
        <fullName evidence="5">HTH luxR-type domain-containing protein</fullName>
    </recommendedName>
</protein>
<evidence type="ECO:0000259" key="5">
    <source>
        <dbReference type="PROSITE" id="PS50043"/>
    </source>
</evidence>
<dbReference type="InterPro" id="IPR036388">
    <property type="entry name" value="WH-like_DNA-bd_sf"/>
</dbReference>
<organism evidence="6">
    <name type="scientific">uncultured Acidimicrobiales bacterium</name>
    <dbReference type="NCBI Taxonomy" id="310071"/>
    <lineage>
        <taxon>Bacteria</taxon>
        <taxon>Bacillati</taxon>
        <taxon>Actinomycetota</taxon>
        <taxon>Acidimicrobiia</taxon>
        <taxon>Acidimicrobiales</taxon>
        <taxon>environmental samples</taxon>
    </lineage>
</organism>